<accession>A0A6V8N6A5</accession>
<dbReference type="InterPro" id="IPR012312">
    <property type="entry name" value="Hemerythrin-like"/>
</dbReference>
<dbReference type="Proteomes" id="UP000587586">
    <property type="component" value="Unassembled WGS sequence"/>
</dbReference>
<keyword evidence="3" id="KW-1185">Reference proteome</keyword>
<reference evidence="3" key="1">
    <citation type="submission" date="2020-06" db="EMBL/GenBank/DDBJ databases">
        <title>Draft genomic sequecing of Geomonas sp. Red745.</title>
        <authorList>
            <person name="Itoh H."/>
            <person name="Xu Z.X."/>
            <person name="Ushijima N."/>
            <person name="Masuda Y."/>
            <person name="Shiratori Y."/>
            <person name="Senoo K."/>
        </authorList>
    </citation>
    <scope>NUCLEOTIDE SEQUENCE [LARGE SCALE GENOMIC DNA]</scope>
    <source>
        <strain evidence="3">Red745</strain>
    </source>
</reference>
<evidence type="ECO:0000313" key="3">
    <source>
        <dbReference type="Proteomes" id="UP000587586"/>
    </source>
</evidence>
<proteinExistence type="predicted"/>
<sequence>MARLIDELKRDHVEMEKMLTRAKDPGISHKETHQILLAAQASLLAHLKKEDNQLYPALNRAAEKDPTLKRTVDFYAKDMDLITKDVISFFNRYAAHDAPIDIEFAKAFGKLYSTITKRQRNEENSLYKEFEKLQG</sequence>
<organism evidence="2 3">
    <name type="scientific">Geomonas limicola</name>
    <dbReference type="NCBI Taxonomy" id="2740186"/>
    <lineage>
        <taxon>Bacteria</taxon>
        <taxon>Pseudomonadati</taxon>
        <taxon>Thermodesulfobacteriota</taxon>
        <taxon>Desulfuromonadia</taxon>
        <taxon>Geobacterales</taxon>
        <taxon>Geobacteraceae</taxon>
        <taxon>Geomonas</taxon>
    </lineage>
</organism>
<dbReference type="Gene3D" id="1.20.120.520">
    <property type="entry name" value="nmb1532 protein domain like"/>
    <property type="match status" value="1"/>
</dbReference>
<dbReference type="Pfam" id="PF01814">
    <property type="entry name" value="Hemerythrin"/>
    <property type="match status" value="1"/>
</dbReference>
<dbReference type="AlphaFoldDB" id="A0A6V8N6A5"/>
<comment type="caution">
    <text evidence="2">The sequence shown here is derived from an EMBL/GenBank/DDBJ whole genome shotgun (WGS) entry which is preliminary data.</text>
</comment>
<feature type="domain" description="Hemerythrin-like" evidence="1">
    <location>
        <begin position="4"/>
        <end position="128"/>
    </location>
</feature>
<evidence type="ECO:0000259" key="1">
    <source>
        <dbReference type="Pfam" id="PF01814"/>
    </source>
</evidence>
<name>A0A6V8N6A5_9BACT</name>
<gene>
    <name evidence="2" type="ORF">GMLC_15800</name>
</gene>
<dbReference type="EMBL" id="BLXZ01000003">
    <property type="protein sequence ID" value="GFO68001.1"/>
    <property type="molecule type" value="Genomic_DNA"/>
</dbReference>
<dbReference type="RefSeq" id="WP_183360528.1">
    <property type="nucleotide sequence ID" value="NZ_BLXZ01000003.1"/>
</dbReference>
<protein>
    <recommendedName>
        <fullName evidence="1">Hemerythrin-like domain-containing protein</fullName>
    </recommendedName>
</protein>
<evidence type="ECO:0000313" key="2">
    <source>
        <dbReference type="EMBL" id="GFO68001.1"/>
    </source>
</evidence>